<feature type="binding site" evidence="7">
    <location>
        <begin position="130"/>
        <end position="132"/>
    </location>
    <ligand>
        <name>FMN</name>
        <dbReference type="ChEBI" id="CHEBI:58210"/>
    </ligand>
</feature>
<comment type="catalytic activity">
    <reaction evidence="7 8">
        <text>5-O-(1-carboxyvinyl)-3-phosphoshikimate = chorismate + phosphate</text>
        <dbReference type="Rhea" id="RHEA:21020"/>
        <dbReference type="ChEBI" id="CHEBI:29748"/>
        <dbReference type="ChEBI" id="CHEBI:43474"/>
        <dbReference type="ChEBI" id="CHEBI:57701"/>
        <dbReference type="EC" id="4.2.3.5"/>
    </reaction>
</comment>
<dbReference type="PIRSF" id="PIRSF001456">
    <property type="entry name" value="Chorismate_synth"/>
    <property type="match status" value="1"/>
</dbReference>
<evidence type="ECO:0000256" key="3">
    <source>
        <dbReference type="ARBA" id="ARBA00013036"/>
    </source>
</evidence>
<comment type="subunit">
    <text evidence="7">Homotetramer.</text>
</comment>
<dbReference type="HAMAP" id="MF_00300">
    <property type="entry name" value="Chorismate_synth"/>
    <property type="match status" value="1"/>
</dbReference>
<comment type="caution">
    <text evidence="9">The sequence shown here is derived from an EMBL/GenBank/DDBJ whole genome shotgun (WGS) entry which is preliminary data.</text>
</comment>
<proteinExistence type="inferred from homology"/>
<keyword evidence="7" id="KW-0285">Flavoprotein</keyword>
<dbReference type="CDD" id="cd07304">
    <property type="entry name" value="Chorismate_synthase"/>
    <property type="match status" value="1"/>
</dbReference>
<evidence type="ECO:0000313" key="10">
    <source>
        <dbReference type="Proteomes" id="UP001595604"/>
    </source>
</evidence>
<dbReference type="NCBIfam" id="TIGR00033">
    <property type="entry name" value="aroC"/>
    <property type="match status" value="1"/>
</dbReference>
<comment type="cofactor">
    <cofactor evidence="7 8">
        <name>FMNH2</name>
        <dbReference type="ChEBI" id="CHEBI:57618"/>
    </cofactor>
    <text evidence="7 8">Reduced FMN (FMNH(2)).</text>
</comment>
<evidence type="ECO:0000256" key="6">
    <source>
        <dbReference type="ARBA" id="ARBA00023239"/>
    </source>
</evidence>
<keyword evidence="7" id="KW-0288">FMN</keyword>
<accession>A0ABV7IQQ6</accession>
<dbReference type="NCBIfam" id="NF003793">
    <property type="entry name" value="PRK05382.1"/>
    <property type="match status" value="1"/>
</dbReference>
<dbReference type="Proteomes" id="UP001595604">
    <property type="component" value="Unassembled WGS sequence"/>
</dbReference>
<protein>
    <recommendedName>
        <fullName evidence="3 7">Chorismate synthase</fullName>
        <shortName evidence="7">CS</shortName>
        <ecNumber evidence="3 7">4.2.3.5</ecNumber>
    </recommendedName>
    <alternativeName>
        <fullName evidence="7">5-enolpyruvylshikimate-3-phosphate phospholyase</fullName>
    </alternativeName>
</protein>
<evidence type="ECO:0000313" key="9">
    <source>
        <dbReference type="EMBL" id="MFC3173203.1"/>
    </source>
</evidence>
<dbReference type="PROSITE" id="PS00789">
    <property type="entry name" value="CHORISMATE_SYNTHASE_3"/>
    <property type="match status" value="1"/>
</dbReference>
<organism evidence="9 10">
    <name type="scientific">Novosphingobium bradum</name>
    <dbReference type="NCBI Taxonomy" id="1737444"/>
    <lineage>
        <taxon>Bacteria</taxon>
        <taxon>Pseudomonadati</taxon>
        <taxon>Pseudomonadota</taxon>
        <taxon>Alphaproteobacteria</taxon>
        <taxon>Sphingomonadales</taxon>
        <taxon>Sphingomonadaceae</taxon>
        <taxon>Novosphingobium</taxon>
    </lineage>
</organism>
<dbReference type="InterPro" id="IPR020541">
    <property type="entry name" value="Chorismate_synthase_CS"/>
</dbReference>
<keyword evidence="7" id="KW-0274">FAD</keyword>
<dbReference type="PANTHER" id="PTHR21085:SF0">
    <property type="entry name" value="CHORISMATE SYNTHASE"/>
    <property type="match status" value="1"/>
</dbReference>
<keyword evidence="10" id="KW-1185">Reference proteome</keyword>
<evidence type="ECO:0000256" key="1">
    <source>
        <dbReference type="ARBA" id="ARBA00005044"/>
    </source>
</evidence>
<dbReference type="InterPro" id="IPR035904">
    <property type="entry name" value="Chorismate_synth_AroC_sf"/>
</dbReference>
<feature type="binding site" evidence="7">
    <location>
        <begin position="304"/>
        <end position="308"/>
    </location>
    <ligand>
        <name>FMN</name>
        <dbReference type="ChEBI" id="CHEBI:58210"/>
    </ligand>
</feature>
<dbReference type="GO" id="GO:0004107">
    <property type="term" value="F:chorismate synthase activity"/>
    <property type="evidence" value="ECO:0007669"/>
    <property type="project" value="UniProtKB-EC"/>
</dbReference>
<comment type="function">
    <text evidence="7">Catalyzes the anti-1,4-elimination of the C-3 phosphate and the C-6 proR hydrogen from 5-enolpyruvylshikimate-3-phosphate (EPSP) to yield chorismate, which is the branch point compound that serves as the starting substrate for the three terminal pathways of aromatic amino acid biosynthesis. This reaction introduces a second double bond into the aromatic ring system.</text>
</comment>
<feature type="binding site" evidence="7">
    <location>
        <position position="289"/>
    </location>
    <ligand>
        <name>FMN</name>
        <dbReference type="ChEBI" id="CHEBI:58210"/>
    </ligand>
</feature>
<keyword evidence="7" id="KW-0521">NADP</keyword>
<dbReference type="PROSITE" id="PS00788">
    <property type="entry name" value="CHORISMATE_SYNTHASE_2"/>
    <property type="match status" value="1"/>
</dbReference>
<reference evidence="10" key="1">
    <citation type="journal article" date="2019" name="Int. J. Syst. Evol. Microbiol.">
        <title>The Global Catalogue of Microorganisms (GCM) 10K type strain sequencing project: providing services to taxonomists for standard genome sequencing and annotation.</title>
        <authorList>
            <consortium name="The Broad Institute Genomics Platform"/>
            <consortium name="The Broad Institute Genome Sequencing Center for Infectious Disease"/>
            <person name="Wu L."/>
            <person name="Ma J."/>
        </authorList>
    </citation>
    <scope>NUCLEOTIDE SEQUENCE [LARGE SCALE GENOMIC DNA]</scope>
    <source>
        <strain evidence="10">KCTC 42984</strain>
    </source>
</reference>
<dbReference type="EMBL" id="JBHRTQ010000003">
    <property type="protein sequence ID" value="MFC3173203.1"/>
    <property type="molecule type" value="Genomic_DNA"/>
</dbReference>
<comment type="pathway">
    <text evidence="1 7 8">Metabolic intermediate biosynthesis; chorismate biosynthesis; chorismate from D-erythrose 4-phosphate and phosphoenolpyruvate: step 7/7.</text>
</comment>
<dbReference type="RefSeq" id="WP_379508590.1">
    <property type="nucleotide sequence ID" value="NZ_JBHRTQ010000003.1"/>
</dbReference>
<gene>
    <name evidence="7 9" type="primary">aroC</name>
    <name evidence="9" type="ORF">ACFOD9_02940</name>
</gene>
<dbReference type="Gene3D" id="3.60.150.10">
    <property type="entry name" value="Chorismate synthase AroC"/>
    <property type="match status" value="1"/>
</dbReference>
<feature type="binding site" evidence="7">
    <location>
        <position position="54"/>
    </location>
    <ligand>
        <name>NADP(+)</name>
        <dbReference type="ChEBI" id="CHEBI:58349"/>
    </ligand>
</feature>
<feature type="binding site" evidence="7">
    <location>
        <begin position="242"/>
        <end position="243"/>
    </location>
    <ligand>
        <name>FMN</name>
        <dbReference type="ChEBI" id="CHEBI:58210"/>
    </ligand>
</feature>
<dbReference type="SUPFAM" id="SSF103263">
    <property type="entry name" value="Chorismate synthase, AroC"/>
    <property type="match status" value="1"/>
</dbReference>
<keyword evidence="5 7" id="KW-0057">Aromatic amino acid biosynthesis</keyword>
<dbReference type="InterPro" id="IPR000453">
    <property type="entry name" value="Chorismate_synth"/>
</dbReference>
<dbReference type="PANTHER" id="PTHR21085">
    <property type="entry name" value="CHORISMATE SYNTHASE"/>
    <property type="match status" value="1"/>
</dbReference>
<comment type="similarity">
    <text evidence="2 7 8">Belongs to the chorismate synthase family.</text>
</comment>
<dbReference type="Pfam" id="PF01264">
    <property type="entry name" value="Chorismate_synt"/>
    <property type="match status" value="1"/>
</dbReference>
<sequence length="363" mass="38381">MSFNTFGRLLRFTTWGESHGPALGAVVDGCPPGLAIDESLIQPFLDKRRPGQSKFTTQRQEPDQVRILSGTFADESGVCRTTGTPISLMIENTDQRSKDYGEIAQAYRPGHADYAYDAKYGLRDYRGGGRSSARETAARVAAGAVARLVIPEVTITAWVSEIGGDAIDPDNFDAAEIGNNPFFCPDAQAAARWEKIVDEARLAGSSIGAVVECEASGVPAGWGAPLYAKLDSELAAAMMSINAVKGVEIGDGFHAARLTGEQNADAMRPAGDDHDGPLFLANHAGGIAGGISTGQPVRLRVAFKPTSSILTPVESINRSGEATQVRTKGRHDPCVGIRGVPVVEAMMALVLADQKLLQRGQCG</sequence>
<name>A0ABV7IQQ6_9SPHN</name>
<evidence type="ECO:0000256" key="8">
    <source>
        <dbReference type="RuleBase" id="RU000605"/>
    </source>
</evidence>
<feature type="binding site" evidence="7">
    <location>
        <position position="330"/>
    </location>
    <ligand>
        <name>FMN</name>
        <dbReference type="ChEBI" id="CHEBI:58210"/>
    </ligand>
</feature>
<evidence type="ECO:0000256" key="2">
    <source>
        <dbReference type="ARBA" id="ARBA00008014"/>
    </source>
</evidence>
<evidence type="ECO:0000256" key="5">
    <source>
        <dbReference type="ARBA" id="ARBA00023141"/>
    </source>
</evidence>
<keyword evidence="4 7" id="KW-0028">Amino-acid biosynthesis</keyword>
<evidence type="ECO:0000256" key="4">
    <source>
        <dbReference type="ARBA" id="ARBA00022605"/>
    </source>
</evidence>
<keyword evidence="6 7" id="KW-0456">Lyase</keyword>
<dbReference type="EC" id="4.2.3.5" evidence="3 7"/>
<evidence type="ECO:0000256" key="7">
    <source>
        <dbReference type="HAMAP-Rule" id="MF_00300"/>
    </source>
</evidence>
<dbReference type="PROSITE" id="PS00787">
    <property type="entry name" value="CHORISMATE_SYNTHASE_1"/>
    <property type="match status" value="1"/>
</dbReference>
<feature type="binding site" evidence="7">
    <location>
        <position position="48"/>
    </location>
    <ligand>
        <name>NADP(+)</name>
        <dbReference type="ChEBI" id="CHEBI:58349"/>
    </ligand>
</feature>